<evidence type="ECO:0000313" key="10">
    <source>
        <dbReference type="Proteomes" id="UP000019141"/>
    </source>
</evidence>
<sequence>MNWERLRPHDEAILNDIADGDYRRALGTLVRGYQQAMVGFCHNMLGEDASAEETAQDIFLDAYKAMPRFRQQASVRTWLFSIARKKCLQVRRNRDRRSRIRQDKQEIIAQSAHRDPPAEAGEDPEAMLQLVKRSLEQLPDAECELLTMRYDTGLSVADIAQIRGISMATVRRRLARALDALREVVDSEAG</sequence>
<feature type="region of interest" description="Disordered" evidence="6">
    <location>
        <begin position="94"/>
        <end position="122"/>
    </location>
</feature>
<keyword evidence="4" id="KW-0238">DNA-binding</keyword>
<dbReference type="NCBIfam" id="TIGR02937">
    <property type="entry name" value="sigma70-ECF"/>
    <property type="match status" value="1"/>
</dbReference>
<reference evidence="9 10" key="1">
    <citation type="journal article" date="2014" name="Nature">
        <title>An environmental bacterial taxon with a large and distinct metabolic repertoire.</title>
        <authorList>
            <person name="Wilson M.C."/>
            <person name="Mori T."/>
            <person name="Ruckert C."/>
            <person name="Uria A.R."/>
            <person name="Helf M.J."/>
            <person name="Takada K."/>
            <person name="Gernert C."/>
            <person name="Steffens U.A."/>
            <person name="Heycke N."/>
            <person name="Schmitt S."/>
            <person name="Rinke C."/>
            <person name="Helfrich E.J."/>
            <person name="Brachmann A.O."/>
            <person name="Gurgui C."/>
            <person name="Wakimoto T."/>
            <person name="Kracht M."/>
            <person name="Crusemann M."/>
            <person name="Hentschel U."/>
            <person name="Abe I."/>
            <person name="Matsunaga S."/>
            <person name="Kalinowski J."/>
            <person name="Takeyama H."/>
            <person name="Piel J."/>
        </authorList>
    </citation>
    <scope>NUCLEOTIDE SEQUENCE [LARGE SCALE GENOMIC DNA]</scope>
    <source>
        <strain evidence="10">TSY1</strain>
    </source>
</reference>
<organism evidence="9 10">
    <name type="scientific">Entotheonella factor</name>
    <dbReference type="NCBI Taxonomy" id="1429438"/>
    <lineage>
        <taxon>Bacteria</taxon>
        <taxon>Pseudomonadati</taxon>
        <taxon>Nitrospinota/Tectimicrobiota group</taxon>
        <taxon>Candidatus Tectimicrobiota</taxon>
        <taxon>Candidatus Entotheonellia</taxon>
        <taxon>Candidatus Entotheonellales</taxon>
        <taxon>Candidatus Entotheonellaceae</taxon>
        <taxon>Candidatus Entotheonella</taxon>
    </lineage>
</organism>
<comment type="similarity">
    <text evidence="1">Belongs to the sigma-70 factor family. ECF subfamily.</text>
</comment>
<keyword evidence="10" id="KW-1185">Reference proteome</keyword>
<dbReference type="GO" id="GO:0003677">
    <property type="term" value="F:DNA binding"/>
    <property type="evidence" value="ECO:0007669"/>
    <property type="project" value="UniProtKB-KW"/>
</dbReference>
<evidence type="ECO:0000256" key="3">
    <source>
        <dbReference type="ARBA" id="ARBA00023082"/>
    </source>
</evidence>
<dbReference type="SUPFAM" id="SSF88946">
    <property type="entry name" value="Sigma2 domain of RNA polymerase sigma factors"/>
    <property type="match status" value="1"/>
</dbReference>
<evidence type="ECO:0000256" key="2">
    <source>
        <dbReference type="ARBA" id="ARBA00023015"/>
    </source>
</evidence>
<comment type="caution">
    <text evidence="9">The sequence shown here is derived from an EMBL/GenBank/DDBJ whole genome shotgun (WGS) entry which is preliminary data.</text>
</comment>
<dbReference type="Gene3D" id="1.10.1740.10">
    <property type="match status" value="1"/>
</dbReference>
<dbReference type="GO" id="GO:0016987">
    <property type="term" value="F:sigma factor activity"/>
    <property type="evidence" value="ECO:0007669"/>
    <property type="project" value="UniProtKB-KW"/>
</dbReference>
<gene>
    <name evidence="9" type="ORF">ETSY1_25445</name>
</gene>
<evidence type="ECO:0000256" key="4">
    <source>
        <dbReference type="ARBA" id="ARBA00023125"/>
    </source>
</evidence>
<dbReference type="Pfam" id="PF04545">
    <property type="entry name" value="Sigma70_r4"/>
    <property type="match status" value="1"/>
</dbReference>
<dbReference type="HOGENOM" id="CLU_047691_3_4_7"/>
<dbReference type="CDD" id="cd06171">
    <property type="entry name" value="Sigma70_r4"/>
    <property type="match status" value="1"/>
</dbReference>
<evidence type="ECO:0000256" key="1">
    <source>
        <dbReference type="ARBA" id="ARBA00010641"/>
    </source>
</evidence>
<dbReference type="InterPro" id="IPR007630">
    <property type="entry name" value="RNA_pol_sigma70_r4"/>
</dbReference>
<evidence type="ECO:0000313" key="9">
    <source>
        <dbReference type="EMBL" id="ETW96725.1"/>
    </source>
</evidence>
<feature type="domain" description="RNA polymerase sigma-70 region 4" evidence="8">
    <location>
        <begin position="135"/>
        <end position="183"/>
    </location>
</feature>
<dbReference type="Gene3D" id="1.10.10.10">
    <property type="entry name" value="Winged helix-like DNA-binding domain superfamily/Winged helix DNA-binding domain"/>
    <property type="match status" value="1"/>
</dbReference>
<dbReference type="PANTHER" id="PTHR43133">
    <property type="entry name" value="RNA POLYMERASE ECF-TYPE SIGMA FACTO"/>
    <property type="match status" value="1"/>
</dbReference>
<name>W4LG77_ENTF1</name>
<dbReference type="SUPFAM" id="SSF88659">
    <property type="entry name" value="Sigma3 and sigma4 domains of RNA polymerase sigma factors"/>
    <property type="match status" value="1"/>
</dbReference>
<feature type="domain" description="RNA polymerase sigma-70 region 2" evidence="7">
    <location>
        <begin position="29"/>
        <end position="97"/>
    </location>
</feature>
<keyword evidence="5" id="KW-0804">Transcription</keyword>
<dbReference type="InterPro" id="IPR007627">
    <property type="entry name" value="RNA_pol_sigma70_r2"/>
</dbReference>
<keyword evidence="2" id="KW-0805">Transcription regulation</keyword>
<evidence type="ECO:0000256" key="6">
    <source>
        <dbReference type="SAM" id="MobiDB-lite"/>
    </source>
</evidence>
<dbReference type="PANTHER" id="PTHR43133:SF8">
    <property type="entry name" value="RNA POLYMERASE SIGMA FACTOR HI_1459-RELATED"/>
    <property type="match status" value="1"/>
</dbReference>
<dbReference type="EMBL" id="AZHW01000753">
    <property type="protein sequence ID" value="ETW96725.1"/>
    <property type="molecule type" value="Genomic_DNA"/>
</dbReference>
<dbReference type="InterPro" id="IPR013325">
    <property type="entry name" value="RNA_pol_sigma_r2"/>
</dbReference>
<dbReference type="Pfam" id="PF04542">
    <property type="entry name" value="Sigma70_r2"/>
    <property type="match status" value="1"/>
</dbReference>
<dbReference type="InterPro" id="IPR036388">
    <property type="entry name" value="WH-like_DNA-bd_sf"/>
</dbReference>
<proteinExistence type="inferred from homology"/>
<dbReference type="InterPro" id="IPR039425">
    <property type="entry name" value="RNA_pol_sigma-70-like"/>
</dbReference>
<feature type="compositionally biased region" description="Basic and acidic residues" evidence="6">
    <location>
        <begin position="100"/>
        <end position="117"/>
    </location>
</feature>
<evidence type="ECO:0008006" key="11">
    <source>
        <dbReference type="Google" id="ProtNLM"/>
    </source>
</evidence>
<dbReference type="GO" id="GO:0006352">
    <property type="term" value="P:DNA-templated transcription initiation"/>
    <property type="evidence" value="ECO:0007669"/>
    <property type="project" value="InterPro"/>
</dbReference>
<keyword evidence="3" id="KW-0731">Sigma factor</keyword>
<protein>
    <recommendedName>
        <fullName evidence="11">RNA polymerase sigma factor</fullName>
    </recommendedName>
</protein>
<evidence type="ECO:0000259" key="8">
    <source>
        <dbReference type="Pfam" id="PF04545"/>
    </source>
</evidence>
<dbReference type="InterPro" id="IPR014284">
    <property type="entry name" value="RNA_pol_sigma-70_dom"/>
</dbReference>
<dbReference type="Proteomes" id="UP000019141">
    <property type="component" value="Unassembled WGS sequence"/>
</dbReference>
<accession>W4LG77</accession>
<evidence type="ECO:0000256" key="5">
    <source>
        <dbReference type="ARBA" id="ARBA00023163"/>
    </source>
</evidence>
<dbReference type="AlphaFoldDB" id="W4LG77"/>
<evidence type="ECO:0000259" key="7">
    <source>
        <dbReference type="Pfam" id="PF04542"/>
    </source>
</evidence>
<dbReference type="InterPro" id="IPR013324">
    <property type="entry name" value="RNA_pol_sigma_r3/r4-like"/>
</dbReference>